<comment type="caution">
    <text evidence="2">The sequence shown here is derived from an EMBL/GenBank/DDBJ whole genome shotgun (WGS) entry which is preliminary data.</text>
</comment>
<dbReference type="AlphaFoldDB" id="A0A176VVJ4"/>
<accession>A0A176VVJ4</accession>
<gene>
    <name evidence="2" type="ORF">AXG93_48s1250</name>
</gene>
<reference evidence="2" key="1">
    <citation type="submission" date="2016-03" db="EMBL/GenBank/DDBJ databases">
        <title>Mechanisms controlling the formation of the plant cell surface in tip-growing cells are functionally conserved among land plants.</title>
        <authorList>
            <person name="Honkanen S."/>
            <person name="Jones V.A."/>
            <person name="Morieri G."/>
            <person name="Champion C."/>
            <person name="Hetherington A.J."/>
            <person name="Kelly S."/>
            <person name="Saint-Marcoux D."/>
            <person name="Proust H."/>
            <person name="Prescott H."/>
            <person name="Dolan L."/>
        </authorList>
    </citation>
    <scope>NUCLEOTIDE SEQUENCE [LARGE SCALE GENOMIC DNA]</scope>
    <source>
        <tissue evidence="2">Whole gametophyte</tissue>
    </source>
</reference>
<dbReference type="EMBL" id="LVLJ01002476">
    <property type="protein sequence ID" value="OAE24777.1"/>
    <property type="molecule type" value="Genomic_DNA"/>
</dbReference>
<proteinExistence type="predicted"/>
<name>A0A176VVJ4_MARPO</name>
<evidence type="ECO:0000313" key="2">
    <source>
        <dbReference type="EMBL" id="OAE24777.1"/>
    </source>
</evidence>
<protein>
    <submittedName>
        <fullName evidence="2">Uncharacterized protein</fullName>
    </submittedName>
</protein>
<sequence length="101" mass="11447">MTMRVDGSMTIGAIGTSNLSEPEHEDRRSEDEERRRASRIMERKVKRRWDNGVQVSRKGYLEEAILRRSCVMNALMAAAAAMCLPFDLEFCVGAKLLVSQI</sequence>
<organism evidence="2 3">
    <name type="scientific">Marchantia polymorpha subsp. ruderalis</name>
    <dbReference type="NCBI Taxonomy" id="1480154"/>
    <lineage>
        <taxon>Eukaryota</taxon>
        <taxon>Viridiplantae</taxon>
        <taxon>Streptophyta</taxon>
        <taxon>Embryophyta</taxon>
        <taxon>Marchantiophyta</taxon>
        <taxon>Marchantiopsida</taxon>
        <taxon>Marchantiidae</taxon>
        <taxon>Marchantiales</taxon>
        <taxon>Marchantiaceae</taxon>
        <taxon>Marchantia</taxon>
    </lineage>
</organism>
<evidence type="ECO:0000313" key="3">
    <source>
        <dbReference type="Proteomes" id="UP000077202"/>
    </source>
</evidence>
<keyword evidence="3" id="KW-1185">Reference proteome</keyword>
<evidence type="ECO:0000256" key="1">
    <source>
        <dbReference type="SAM" id="MobiDB-lite"/>
    </source>
</evidence>
<feature type="region of interest" description="Disordered" evidence="1">
    <location>
        <begin position="1"/>
        <end position="39"/>
    </location>
</feature>
<dbReference type="Proteomes" id="UP000077202">
    <property type="component" value="Unassembled WGS sequence"/>
</dbReference>
<feature type="compositionally biased region" description="Basic and acidic residues" evidence="1">
    <location>
        <begin position="21"/>
        <end position="39"/>
    </location>
</feature>